<accession>Q2IE57</accession>
<evidence type="ECO:0000259" key="17">
    <source>
        <dbReference type="Pfam" id="PF17900"/>
    </source>
</evidence>
<protein>
    <recommendedName>
        <fullName evidence="12">Aminopeptidase</fullName>
        <ecNumber evidence="12">3.4.11.-</ecNumber>
    </recommendedName>
</protein>
<dbReference type="InterPro" id="IPR034016">
    <property type="entry name" value="M1_APN-typ"/>
</dbReference>
<evidence type="ECO:0000313" key="18">
    <source>
        <dbReference type="EMBL" id="ABC82867.1"/>
    </source>
</evidence>
<evidence type="ECO:0000256" key="2">
    <source>
        <dbReference type="ARBA" id="ARBA00010136"/>
    </source>
</evidence>
<feature type="domain" description="ERAP1-like C-terminal" evidence="16">
    <location>
        <begin position="578"/>
        <end position="900"/>
    </location>
</feature>
<keyword evidence="5 10" id="KW-0479">Metal-binding</keyword>
<dbReference type="GO" id="GO:0006508">
    <property type="term" value="P:proteolysis"/>
    <property type="evidence" value="ECO:0007669"/>
    <property type="project" value="UniProtKB-KW"/>
</dbReference>
<dbReference type="GO" id="GO:0070006">
    <property type="term" value="F:metalloaminopeptidase activity"/>
    <property type="evidence" value="ECO:0007669"/>
    <property type="project" value="TreeGrafter"/>
</dbReference>
<feature type="binding site" evidence="10">
    <location>
        <position position="355"/>
    </location>
    <ligand>
        <name>Zn(2+)</name>
        <dbReference type="ChEBI" id="CHEBI:29105"/>
        <note>catalytic</note>
    </ligand>
</feature>
<feature type="signal peptide" evidence="14">
    <location>
        <begin position="1"/>
        <end position="36"/>
    </location>
</feature>
<evidence type="ECO:0000256" key="3">
    <source>
        <dbReference type="ARBA" id="ARBA00022438"/>
    </source>
</evidence>
<dbReference type="InterPro" id="IPR014782">
    <property type="entry name" value="Peptidase_M1_dom"/>
</dbReference>
<keyword evidence="3 12" id="KW-0031">Aminopeptidase</keyword>
<evidence type="ECO:0000256" key="7">
    <source>
        <dbReference type="ARBA" id="ARBA00022833"/>
    </source>
</evidence>
<dbReference type="Gene3D" id="1.25.50.20">
    <property type="match status" value="1"/>
</dbReference>
<feature type="site" description="Transition state stabilizer" evidence="11">
    <location>
        <position position="440"/>
    </location>
</feature>
<evidence type="ECO:0000256" key="5">
    <source>
        <dbReference type="ARBA" id="ARBA00022723"/>
    </source>
</evidence>
<dbReference type="InterPro" id="IPR027268">
    <property type="entry name" value="Peptidase_M4/M1_CTD_sf"/>
</dbReference>
<dbReference type="GO" id="GO:0016285">
    <property type="term" value="F:alanyl aminopeptidase activity"/>
    <property type="evidence" value="ECO:0007669"/>
    <property type="project" value="UniProtKB-EC"/>
</dbReference>
<keyword evidence="8 12" id="KW-0482">Metalloprotease</keyword>
<dbReference type="EMBL" id="CP000251">
    <property type="protein sequence ID" value="ABC82867.1"/>
    <property type="molecule type" value="Genomic_DNA"/>
</dbReference>
<evidence type="ECO:0000256" key="11">
    <source>
        <dbReference type="PIRSR" id="PIRSR634016-4"/>
    </source>
</evidence>
<dbReference type="GO" id="GO:0042277">
    <property type="term" value="F:peptide binding"/>
    <property type="evidence" value="ECO:0007669"/>
    <property type="project" value="TreeGrafter"/>
</dbReference>
<dbReference type="GO" id="GO:0043171">
    <property type="term" value="P:peptide catabolic process"/>
    <property type="evidence" value="ECO:0007669"/>
    <property type="project" value="TreeGrafter"/>
</dbReference>
<comment type="similarity">
    <text evidence="2 12">Belongs to the peptidase M1 family.</text>
</comment>
<evidence type="ECO:0000256" key="13">
    <source>
        <dbReference type="SAM" id="MobiDB-lite"/>
    </source>
</evidence>
<dbReference type="HOGENOM" id="CLU_003705_0_3_7"/>
<feature type="binding site" evidence="10">
    <location>
        <position position="378"/>
    </location>
    <ligand>
        <name>Zn(2+)</name>
        <dbReference type="ChEBI" id="CHEBI:29105"/>
        <note>catalytic</note>
    </ligand>
</feature>
<comment type="catalytic activity">
    <reaction evidence="1">
        <text>Release of an N-terminal amino acid, Xaa-|-Yaa- from a peptide, amide or arylamide. Xaa is preferably Ala, but may be most amino acids including Pro (slow action). When a terminal hydrophobic residue is followed by a prolyl residue, the two may be released as an intact Xaa-Pro dipeptide.</text>
        <dbReference type="EC" id="3.4.11.2"/>
    </reaction>
</comment>
<dbReference type="Proteomes" id="UP000001935">
    <property type="component" value="Chromosome"/>
</dbReference>
<dbReference type="InterPro" id="IPR050344">
    <property type="entry name" value="Peptidase_M1_aminopeptidases"/>
</dbReference>
<proteinExistence type="inferred from homology"/>
<evidence type="ECO:0000256" key="10">
    <source>
        <dbReference type="PIRSR" id="PIRSR634016-3"/>
    </source>
</evidence>
<dbReference type="InterPro" id="IPR042097">
    <property type="entry name" value="Aminopeptidase_N-like_N_sf"/>
</dbReference>
<evidence type="ECO:0000256" key="6">
    <source>
        <dbReference type="ARBA" id="ARBA00022801"/>
    </source>
</evidence>
<dbReference type="GO" id="GO:0005737">
    <property type="term" value="C:cytoplasm"/>
    <property type="evidence" value="ECO:0007669"/>
    <property type="project" value="TreeGrafter"/>
</dbReference>
<feature type="active site" description="Proton acceptor" evidence="9">
    <location>
        <position position="356"/>
    </location>
</feature>
<dbReference type="PANTHER" id="PTHR11533:SF174">
    <property type="entry name" value="PUROMYCIN-SENSITIVE AMINOPEPTIDASE-RELATED"/>
    <property type="match status" value="1"/>
</dbReference>
<evidence type="ECO:0000313" key="19">
    <source>
        <dbReference type="Proteomes" id="UP000001935"/>
    </source>
</evidence>
<name>Q2IE57_ANADE</name>
<evidence type="ECO:0000259" key="16">
    <source>
        <dbReference type="Pfam" id="PF11838"/>
    </source>
</evidence>
<dbReference type="SUPFAM" id="SSF63737">
    <property type="entry name" value="Leukotriene A4 hydrolase N-terminal domain"/>
    <property type="match status" value="1"/>
</dbReference>
<dbReference type="Gene3D" id="1.10.390.10">
    <property type="entry name" value="Neutral Protease Domain 2"/>
    <property type="match status" value="1"/>
</dbReference>
<dbReference type="GO" id="GO:0005615">
    <property type="term" value="C:extracellular space"/>
    <property type="evidence" value="ECO:0007669"/>
    <property type="project" value="TreeGrafter"/>
</dbReference>
<dbReference type="InterPro" id="IPR001930">
    <property type="entry name" value="Peptidase_M1"/>
</dbReference>
<feature type="binding site" evidence="10">
    <location>
        <position position="359"/>
    </location>
    <ligand>
        <name>Zn(2+)</name>
        <dbReference type="ChEBI" id="CHEBI:29105"/>
        <note>catalytic</note>
    </ligand>
</feature>
<feature type="region of interest" description="Disordered" evidence="13">
    <location>
        <begin position="36"/>
        <end position="58"/>
    </location>
</feature>
<feature type="domain" description="Peptidase M1 membrane alanine aminopeptidase" evidence="15">
    <location>
        <begin position="285"/>
        <end position="493"/>
    </location>
</feature>
<dbReference type="InterPro" id="IPR024571">
    <property type="entry name" value="ERAP1-like_C_dom"/>
</dbReference>
<dbReference type="InterPro" id="IPR045357">
    <property type="entry name" value="Aminopeptidase_N-like_N"/>
</dbReference>
<sequence>MNVTPLRRAPPDRCSPRLLALATLLALGARAAAAAAAPPGAPAPTGPGAEEERPPLLQLPGGVRPVRYALDLEVVPAREDGIRGRAEIAVVLERPLARIWLHARDLAVSEVTVEQAGGERVPGRLTQVHPSGVARLDLPRAVGPGPATIRLAWSAPWGPTGAGSFRAREGDDLYASTQFEAVEARRAFPCFDEPRFKTPFEVTLTVPAGLVAISNAPERGSEPAAGGLRRVRYSATRPIPTYLVFWTVGPYDVVDAPAPPNEIRRTPLPVRYVVPRRRAADVAFAREAGQALLPELERWFGTPFPYPKLDHIALPGFPLAMENPGAISYVESALLFDARRQGPDERRWIADTMAHEMSHHWFGDLVTLPWWTEIWLNESFAQWMGTRAVQRWQPSWGADVAAVRGTTRAMRQDELAATRAILKPLARIEEVEGQFDAMSYQKGAALLGMIERWVGEVPFRDGVRRYLAAHEDGTGSTDALLAEISAAAGRDVAGPFRTFLSQPGVPRVEAAVACEASGARVRLRQARALPRGSAVPAGGAWRIPVCLRYEAAGAVRERCTLLEEAEGTLALPEGCPAWLMPDAGAAGYYAWALPPADLARLRARGLARLGTLERLSFARAVAAAARAGALPYADAMDALTALARDPRPEVAAAPIEALEHAHDWLVAPADRPAVEAVARRLYRPVLARLGWSARPGESGAVRDLRGRVVRLLAVTGRDPGVRREAARRGAAYAGMADGKLHPEAVDPELVAIALAVAVQDLGRPAFDAVLARARSASDLATRERLLPALAAADDPDLARRFAAVVAGDELPLLERVGAVLDLHAVRGDPAFAARRLALLAENVDAWAAGLPPFMAARLPAIASGACSGEDAARVEALFAGRAAALPGVEPMVARAVEQIRLCAAGREADAGPASAWFARAAARDAPVRRGTPR</sequence>
<evidence type="ECO:0000256" key="1">
    <source>
        <dbReference type="ARBA" id="ARBA00000098"/>
    </source>
</evidence>
<keyword evidence="4 12" id="KW-0645">Protease</keyword>
<dbReference type="GO" id="GO:0008270">
    <property type="term" value="F:zinc ion binding"/>
    <property type="evidence" value="ECO:0007669"/>
    <property type="project" value="UniProtKB-UniRule"/>
</dbReference>
<gene>
    <name evidence="18" type="ordered locus">Adeh_3098</name>
</gene>
<evidence type="ECO:0000256" key="4">
    <source>
        <dbReference type="ARBA" id="ARBA00022670"/>
    </source>
</evidence>
<dbReference type="GO" id="GO:0016020">
    <property type="term" value="C:membrane"/>
    <property type="evidence" value="ECO:0007669"/>
    <property type="project" value="TreeGrafter"/>
</dbReference>
<evidence type="ECO:0000256" key="14">
    <source>
        <dbReference type="SAM" id="SignalP"/>
    </source>
</evidence>
<feature type="domain" description="Aminopeptidase N-like N-terminal" evidence="17">
    <location>
        <begin position="65"/>
        <end position="243"/>
    </location>
</feature>
<dbReference type="PANTHER" id="PTHR11533">
    <property type="entry name" value="PROTEASE M1 ZINC METALLOPROTEASE"/>
    <property type="match status" value="1"/>
</dbReference>
<dbReference type="AlphaFoldDB" id="Q2IE57"/>
<dbReference type="PRINTS" id="PR00756">
    <property type="entry name" value="ALADIPTASE"/>
</dbReference>
<dbReference type="SUPFAM" id="SSF55486">
    <property type="entry name" value="Metalloproteases ('zincins'), catalytic domain"/>
    <property type="match status" value="1"/>
</dbReference>
<dbReference type="eggNOG" id="COG0308">
    <property type="taxonomic scope" value="Bacteria"/>
</dbReference>
<dbReference type="KEGG" id="ade:Adeh_3098"/>
<dbReference type="Gene3D" id="2.60.40.1730">
    <property type="entry name" value="tricorn interacting facor f3 domain"/>
    <property type="match status" value="1"/>
</dbReference>
<dbReference type="STRING" id="290397.Adeh_3098"/>
<keyword evidence="7 10" id="KW-0862">Zinc</keyword>
<evidence type="ECO:0000256" key="9">
    <source>
        <dbReference type="PIRSR" id="PIRSR634016-1"/>
    </source>
</evidence>
<keyword evidence="14" id="KW-0732">Signal</keyword>
<reference evidence="18" key="1">
    <citation type="submission" date="2006-01" db="EMBL/GenBank/DDBJ databases">
        <title>Complete sequence of Anaeromyxobacter dehalogenans 2CP-C.</title>
        <authorList>
            <consortium name="US DOE Joint Genome Institute"/>
            <person name="Copeland A."/>
            <person name="Lucas S."/>
            <person name="Lapidus A."/>
            <person name="Barry K."/>
            <person name="Detter J.C."/>
            <person name="Glavina T."/>
            <person name="Hammon N."/>
            <person name="Israni S."/>
            <person name="Pitluck S."/>
            <person name="Brettin T."/>
            <person name="Bruce D."/>
            <person name="Han C."/>
            <person name="Tapia R."/>
            <person name="Gilna P."/>
            <person name="Kiss H."/>
            <person name="Schmutz J."/>
            <person name="Larimer F."/>
            <person name="Land M."/>
            <person name="Kyrpides N."/>
            <person name="Anderson I."/>
            <person name="Sanford R.A."/>
            <person name="Ritalahti K.M."/>
            <person name="Thomas H.S."/>
            <person name="Kirby J.R."/>
            <person name="Zhulin I.B."/>
            <person name="Loeffler F.E."/>
            <person name="Richardson P."/>
        </authorList>
    </citation>
    <scope>NUCLEOTIDE SEQUENCE</scope>
    <source>
        <strain evidence="18">2CP-C</strain>
    </source>
</reference>
<dbReference type="CDD" id="cd09601">
    <property type="entry name" value="M1_APN-Q_like"/>
    <property type="match status" value="1"/>
</dbReference>
<dbReference type="Pfam" id="PF01433">
    <property type="entry name" value="Peptidase_M1"/>
    <property type="match status" value="1"/>
</dbReference>
<feature type="chain" id="PRO_5004210242" description="Aminopeptidase" evidence="14">
    <location>
        <begin position="37"/>
        <end position="933"/>
    </location>
</feature>
<dbReference type="EC" id="3.4.11.-" evidence="12"/>
<dbReference type="Pfam" id="PF11838">
    <property type="entry name" value="ERAP1_C"/>
    <property type="match status" value="1"/>
</dbReference>
<organism evidence="18 19">
    <name type="scientific">Anaeromyxobacter dehalogenans (strain 2CP-C)</name>
    <dbReference type="NCBI Taxonomy" id="290397"/>
    <lineage>
        <taxon>Bacteria</taxon>
        <taxon>Pseudomonadati</taxon>
        <taxon>Myxococcota</taxon>
        <taxon>Myxococcia</taxon>
        <taxon>Myxococcales</taxon>
        <taxon>Cystobacterineae</taxon>
        <taxon>Anaeromyxobacteraceae</taxon>
        <taxon>Anaeromyxobacter</taxon>
    </lineage>
</organism>
<evidence type="ECO:0000256" key="8">
    <source>
        <dbReference type="ARBA" id="ARBA00023049"/>
    </source>
</evidence>
<evidence type="ECO:0000256" key="12">
    <source>
        <dbReference type="RuleBase" id="RU364040"/>
    </source>
</evidence>
<evidence type="ECO:0000259" key="15">
    <source>
        <dbReference type="Pfam" id="PF01433"/>
    </source>
</evidence>
<keyword evidence="6 12" id="KW-0378">Hydrolase</keyword>
<comment type="cofactor">
    <cofactor evidence="10 12">
        <name>Zn(2+)</name>
        <dbReference type="ChEBI" id="CHEBI:29105"/>
    </cofactor>
    <text evidence="10 12">Binds 1 zinc ion per subunit.</text>
</comment>
<dbReference type="Pfam" id="PF17900">
    <property type="entry name" value="Peptidase_M1_N"/>
    <property type="match status" value="1"/>
</dbReference>